<organism evidence="1">
    <name type="scientific">Anguilla anguilla</name>
    <name type="common">European freshwater eel</name>
    <name type="synonym">Muraena anguilla</name>
    <dbReference type="NCBI Taxonomy" id="7936"/>
    <lineage>
        <taxon>Eukaryota</taxon>
        <taxon>Metazoa</taxon>
        <taxon>Chordata</taxon>
        <taxon>Craniata</taxon>
        <taxon>Vertebrata</taxon>
        <taxon>Euteleostomi</taxon>
        <taxon>Actinopterygii</taxon>
        <taxon>Neopterygii</taxon>
        <taxon>Teleostei</taxon>
        <taxon>Anguilliformes</taxon>
        <taxon>Anguillidae</taxon>
        <taxon>Anguilla</taxon>
    </lineage>
</organism>
<name>A0A0E9XZ82_ANGAN</name>
<reference evidence="1" key="2">
    <citation type="journal article" date="2015" name="Fish Shellfish Immunol.">
        <title>Early steps in the European eel (Anguilla anguilla)-Vibrio vulnificus interaction in the gills: Role of the RtxA13 toxin.</title>
        <authorList>
            <person name="Callol A."/>
            <person name="Pajuelo D."/>
            <person name="Ebbesson L."/>
            <person name="Teles M."/>
            <person name="MacKenzie S."/>
            <person name="Amaro C."/>
        </authorList>
    </citation>
    <scope>NUCLEOTIDE SEQUENCE</scope>
</reference>
<dbReference type="EMBL" id="GBXM01001412">
    <property type="protein sequence ID" value="JAI07166.1"/>
    <property type="molecule type" value="Transcribed_RNA"/>
</dbReference>
<protein>
    <submittedName>
        <fullName evidence="1">Uncharacterized protein</fullName>
    </submittedName>
</protein>
<accession>A0A0E9XZ82</accession>
<sequence>MLYFTGLFSYINCLL</sequence>
<proteinExistence type="predicted"/>
<evidence type="ECO:0000313" key="1">
    <source>
        <dbReference type="EMBL" id="JAI07166.1"/>
    </source>
</evidence>
<reference evidence="1" key="1">
    <citation type="submission" date="2014-11" db="EMBL/GenBank/DDBJ databases">
        <authorList>
            <person name="Amaro Gonzalez C."/>
        </authorList>
    </citation>
    <scope>NUCLEOTIDE SEQUENCE</scope>
</reference>